<dbReference type="eggNOG" id="ENOG5031RZ7">
    <property type="taxonomic scope" value="Bacteria"/>
</dbReference>
<reference evidence="1 2" key="1">
    <citation type="submission" date="2013-02" db="EMBL/GenBank/DDBJ databases">
        <title>The Genome Sequence of Acinetobacter bouvetii CIP 107468.</title>
        <authorList>
            <consortium name="The Broad Institute Genome Sequencing Platform"/>
            <consortium name="The Broad Institute Genome Sequencing Center for Infectious Disease"/>
            <person name="Cerqueira G."/>
            <person name="Feldgarden M."/>
            <person name="Courvalin P."/>
            <person name="Perichon B."/>
            <person name="Grillot-Courvalin C."/>
            <person name="Clermont D."/>
            <person name="Rocha E."/>
            <person name="Yoon E.-J."/>
            <person name="Nemec A."/>
            <person name="Walker B."/>
            <person name="Young S.K."/>
            <person name="Zeng Q."/>
            <person name="Gargeya S."/>
            <person name="Fitzgerald M."/>
            <person name="Haas B."/>
            <person name="Abouelleil A."/>
            <person name="Alvarado L."/>
            <person name="Arachchi H.M."/>
            <person name="Berlin A.M."/>
            <person name="Chapman S.B."/>
            <person name="Dewar J."/>
            <person name="Goldberg J."/>
            <person name="Griggs A."/>
            <person name="Gujja S."/>
            <person name="Hansen M."/>
            <person name="Howarth C."/>
            <person name="Imamovic A."/>
            <person name="Larimer J."/>
            <person name="McCowan C."/>
            <person name="Murphy C."/>
            <person name="Neiman D."/>
            <person name="Pearson M."/>
            <person name="Priest M."/>
            <person name="Roberts A."/>
            <person name="Saif S."/>
            <person name="Shea T."/>
            <person name="Sisk P."/>
            <person name="Sykes S."/>
            <person name="Wortman J."/>
            <person name="Nusbaum C."/>
            <person name="Birren B."/>
        </authorList>
    </citation>
    <scope>NUCLEOTIDE SEQUENCE [LARGE SCALE GENOMIC DNA]</scope>
    <source>
        <strain evidence="1 2">CIP 107468</strain>
    </source>
</reference>
<proteinExistence type="predicted"/>
<comment type="caution">
    <text evidence="1">The sequence shown here is derived from an EMBL/GenBank/DDBJ whole genome shotgun (WGS) entry which is preliminary data.</text>
</comment>
<gene>
    <name evidence="1" type="ORF">F941_01340</name>
</gene>
<sequence length="136" mass="15511">MKNNLILSLSILSCNAFAYDYPDEHGKCWILDGRSIIQKCLIASGGGAGGTFTKFVVNKKDYYIEESNFCDEEVNCHILVGNSYENSKEARSYYRSIKNNKIIPKWEHGAWNCYQQIRGKMHICYSTPISPPKNQS</sequence>
<dbReference type="RefSeq" id="WP_005009235.1">
    <property type="nucleotide sequence ID" value="NZ_KB849726.1"/>
</dbReference>
<name>N9DKP6_9GAMM</name>
<evidence type="ECO:0000313" key="1">
    <source>
        <dbReference type="EMBL" id="ENV83244.1"/>
    </source>
</evidence>
<protein>
    <submittedName>
        <fullName evidence="1">Uncharacterized protein</fullName>
    </submittedName>
</protein>
<evidence type="ECO:0000313" key="2">
    <source>
        <dbReference type="Proteomes" id="UP000018460"/>
    </source>
</evidence>
<dbReference type="AlphaFoldDB" id="N9DKP6"/>
<dbReference type="OrthoDB" id="6695225at2"/>
<dbReference type="Proteomes" id="UP000018460">
    <property type="component" value="Unassembled WGS sequence"/>
</dbReference>
<accession>N9DKP6</accession>
<keyword evidence="2" id="KW-1185">Reference proteome</keyword>
<dbReference type="EMBL" id="APQD01000011">
    <property type="protein sequence ID" value="ENV83244.1"/>
    <property type="molecule type" value="Genomic_DNA"/>
</dbReference>
<organism evidence="1 2">
    <name type="scientific">Acinetobacter bouvetii DSM 14964 = CIP 107468</name>
    <dbReference type="NCBI Taxonomy" id="1120925"/>
    <lineage>
        <taxon>Bacteria</taxon>
        <taxon>Pseudomonadati</taxon>
        <taxon>Pseudomonadota</taxon>
        <taxon>Gammaproteobacteria</taxon>
        <taxon>Moraxellales</taxon>
        <taxon>Moraxellaceae</taxon>
        <taxon>Acinetobacter</taxon>
    </lineage>
</organism>